<keyword evidence="9" id="KW-1185">Reference proteome</keyword>
<dbReference type="EMBL" id="AP028947">
    <property type="protein sequence ID" value="BET25029.1"/>
    <property type="molecule type" value="Genomic_DNA"/>
</dbReference>
<dbReference type="GO" id="GO:0050661">
    <property type="term" value="F:NADP binding"/>
    <property type="evidence" value="ECO:0007669"/>
    <property type="project" value="InterPro"/>
</dbReference>
<dbReference type="InterPro" id="IPR020946">
    <property type="entry name" value="Flavin_mOase-like"/>
</dbReference>
<dbReference type="InterPro" id="IPR051820">
    <property type="entry name" value="FAD-binding_MO"/>
</dbReference>
<dbReference type="Pfam" id="PF00743">
    <property type="entry name" value="FMO-like"/>
    <property type="match status" value="1"/>
</dbReference>
<keyword evidence="3" id="KW-0285">Flavoprotein</keyword>
<organism evidence="8 9">
    <name type="scientific">Limnobacter thiooxidans</name>
    <dbReference type="NCBI Taxonomy" id="131080"/>
    <lineage>
        <taxon>Bacteria</taxon>
        <taxon>Pseudomonadati</taxon>
        <taxon>Pseudomonadota</taxon>
        <taxon>Betaproteobacteria</taxon>
        <taxon>Burkholderiales</taxon>
        <taxon>Burkholderiaceae</taxon>
        <taxon>Limnobacter</taxon>
    </lineage>
</organism>
<comment type="cofactor">
    <cofactor evidence="1">
        <name>FAD</name>
        <dbReference type="ChEBI" id="CHEBI:57692"/>
    </cofactor>
</comment>
<keyword evidence="4" id="KW-0274">FAD</keyword>
<protein>
    <submittedName>
        <fullName evidence="8">NAD(P)/FAD-dependent oxidoreductase</fullName>
    </submittedName>
</protein>
<dbReference type="PANTHER" id="PTHR43872">
    <property type="entry name" value="MONOOXYGENASE, PUTATIVE (AFU_ORTHOLOGUE AFUA_8G02570)-RELATED"/>
    <property type="match status" value="1"/>
</dbReference>
<dbReference type="PANTHER" id="PTHR43872:SF1">
    <property type="entry name" value="MONOOXYGENASE, PUTATIVE (AFU_ORTHOLOGUE AFUA_8G02570)-RELATED"/>
    <property type="match status" value="1"/>
</dbReference>
<keyword evidence="5" id="KW-0521">NADP</keyword>
<keyword evidence="7" id="KW-0503">Monooxygenase</keyword>
<comment type="similarity">
    <text evidence="2">Belongs to the FAD-binding monooxygenase family.</text>
</comment>
<dbReference type="Proteomes" id="UP001329151">
    <property type="component" value="Chromosome"/>
</dbReference>
<dbReference type="GO" id="GO:0004499">
    <property type="term" value="F:N,N-dimethylaniline monooxygenase activity"/>
    <property type="evidence" value="ECO:0007669"/>
    <property type="project" value="InterPro"/>
</dbReference>
<evidence type="ECO:0000256" key="3">
    <source>
        <dbReference type="ARBA" id="ARBA00022630"/>
    </source>
</evidence>
<evidence type="ECO:0000313" key="8">
    <source>
        <dbReference type="EMBL" id="BET25029.1"/>
    </source>
</evidence>
<evidence type="ECO:0000256" key="7">
    <source>
        <dbReference type="ARBA" id="ARBA00023033"/>
    </source>
</evidence>
<evidence type="ECO:0000313" key="9">
    <source>
        <dbReference type="Proteomes" id="UP001329151"/>
    </source>
</evidence>
<dbReference type="FunFam" id="3.50.50.60:FF:000228">
    <property type="entry name" value="FAD-containing monooxygenase EthA"/>
    <property type="match status" value="1"/>
</dbReference>
<dbReference type="GO" id="GO:0050660">
    <property type="term" value="F:flavin adenine dinucleotide binding"/>
    <property type="evidence" value="ECO:0007669"/>
    <property type="project" value="InterPro"/>
</dbReference>
<evidence type="ECO:0000256" key="2">
    <source>
        <dbReference type="ARBA" id="ARBA00010139"/>
    </source>
</evidence>
<proteinExistence type="inferred from homology"/>
<gene>
    <name evidence="8" type="ORF">RGQ30_05300</name>
</gene>
<keyword evidence="6" id="KW-0560">Oxidoreductase</keyword>
<reference evidence="8 9" key="1">
    <citation type="submission" date="2023-10" db="EMBL/GenBank/DDBJ databases">
        <title>Complete Genome Sequence of Limnobacter thiooxidans CS-K2T, Isolated from freshwater lake sediments in Bavaria, Germany.</title>
        <authorList>
            <person name="Naruki M."/>
            <person name="Watanabe A."/>
            <person name="Warashina T."/>
            <person name="Morita T."/>
            <person name="Arakawa K."/>
        </authorList>
    </citation>
    <scope>NUCLEOTIDE SEQUENCE [LARGE SCALE GENOMIC DNA]</scope>
    <source>
        <strain evidence="8 9">CS-K2</strain>
    </source>
</reference>
<sequence>MAIFDEDILIIGAGLSGISAACHLKKECPTRKFTILERRTTIGGTWDLFRYPGIRSDSDMFSFGFKFKPWKNAHFFSQGGDIRSYVHEAATENKVFDHIRFQRKVSDANWDSEAQRWVINAVNEATGEPEQYRAKFMMACAGYYNYDQGYRPDFPGEKSFKGQIIHPQHWPENLDYTGKKVVVIGSGATAVTLIPSMVDKVEHITMLQRSPSYIFSLPSVDALTRVLQKTLPSKLAYKLNRTRTIGLAHFMFKASKSKPEVVRRFLIAMMRRQLKGSKVDIKHFTPNYMPWDQRLCLVPDGDFFKALRGGKASVATDTIKQFVPNGIELSSGEVLEADIIVTATGLNVQMVGGMKISLDETPVNLSEKMFYKSAMLQDLPNAAVVLGYTHASWTLKSDLVSGFVCRLLNHMDKKGHAVAVAKTDTVQPVEGFTVLGGLNSGYLKRVADQLPRQGETHPWHNRQDYYHDTKTLLEDPVDEPGLVFQAAKPAAPAKPKLKAVA</sequence>
<evidence type="ECO:0000256" key="4">
    <source>
        <dbReference type="ARBA" id="ARBA00022827"/>
    </source>
</evidence>
<dbReference type="InterPro" id="IPR036188">
    <property type="entry name" value="FAD/NAD-bd_sf"/>
</dbReference>
<evidence type="ECO:0000256" key="6">
    <source>
        <dbReference type="ARBA" id="ARBA00023002"/>
    </source>
</evidence>
<accession>A0AA86J1D2</accession>
<evidence type="ECO:0000256" key="5">
    <source>
        <dbReference type="ARBA" id="ARBA00022857"/>
    </source>
</evidence>
<evidence type="ECO:0000256" key="1">
    <source>
        <dbReference type="ARBA" id="ARBA00001974"/>
    </source>
</evidence>
<name>A0AA86J1D2_9BURK</name>
<dbReference type="SUPFAM" id="SSF51905">
    <property type="entry name" value="FAD/NAD(P)-binding domain"/>
    <property type="match status" value="1"/>
</dbReference>
<dbReference type="AlphaFoldDB" id="A0AA86J1D2"/>
<dbReference type="Gene3D" id="3.50.50.60">
    <property type="entry name" value="FAD/NAD(P)-binding domain"/>
    <property type="match status" value="3"/>
</dbReference>
<dbReference type="RefSeq" id="WP_130558454.1">
    <property type="nucleotide sequence ID" value="NZ_AP028947.1"/>
</dbReference>
<dbReference type="KEGG" id="lto:RGQ30_05300"/>